<sequence>MNPSEQEIIQMLSKILYILYFYRANDTKANSAGMRKNKLHHGLCVSRAMRLGGKGFGFKLINCSSISTISIKLGFKYQRICLVIHLTSEIIKIMKSQVYSGNINADIDAELQKFPNYTIMVSLMVQRLNQLKISN</sequence>
<dbReference type="AlphaFoldDB" id="A0A0M8ZRG2"/>
<keyword evidence="2" id="KW-1185">Reference proteome</keyword>
<protein>
    <submittedName>
        <fullName evidence="1">Uncharacterized protein</fullName>
    </submittedName>
</protein>
<accession>A0A0M8ZRG2</accession>
<evidence type="ECO:0000313" key="2">
    <source>
        <dbReference type="Proteomes" id="UP000053105"/>
    </source>
</evidence>
<proteinExistence type="predicted"/>
<reference evidence="1 2" key="1">
    <citation type="submission" date="2015-07" db="EMBL/GenBank/DDBJ databases">
        <title>The genome of Melipona quadrifasciata.</title>
        <authorList>
            <person name="Pan H."/>
            <person name="Kapheim K."/>
        </authorList>
    </citation>
    <scope>NUCLEOTIDE SEQUENCE [LARGE SCALE GENOMIC DNA]</scope>
    <source>
        <strain evidence="1">0111107301</strain>
        <tissue evidence="1">Whole body</tissue>
    </source>
</reference>
<evidence type="ECO:0000313" key="1">
    <source>
        <dbReference type="EMBL" id="KOX69610.1"/>
    </source>
</evidence>
<name>A0A0M8ZRG2_9HYME</name>
<dbReference type="Proteomes" id="UP000053105">
    <property type="component" value="Unassembled WGS sequence"/>
</dbReference>
<gene>
    <name evidence="1" type="ORF">WN51_05165</name>
</gene>
<organism evidence="1 2">
    <name type="scientific">Melipona quadrifasciata</name>
    <dbReference type="NCBI Taxonomy" id="166423"/>
    <lineage>
        <taxon>Eukaryota</taxon>
        <taxon>Metazoa</taxon>
        <taxon>Ecdysozoa</taxon>
        <taxon>Arthropoda</taxon>
        <taxon>Hexapoda</taxon>
        <taxon>Insecta</taxon>
        <taxon>Pterygota</taxon>
        <taxon>Neoptera</taxon>
        <taxon>Endopterygota</taxon>
        <taxon>Hymenoptera</taxon>
        <taxon>Apocrita</taxon>
        <taxon>Aculeata</taxon>
        <taxon>Apoidea</taxon>
        <taxon>Anthophila</taxon>
        <taxon>Apidae</taxon>
        <taxon>Melipona</taxon>
    </lineage>
</organism>
<dbReference type="EMBL" id="KQ435885">
    <property type="protein sequence ID" value="KOX69610.1"/>
    <property type="molecule type" value="Genomic_DNA"/>
</dbReference>